<dbReference type="HOGENOM" id="CLU_095959_0_0_2"/>
<sequence>MTEPISMRPAVMELNTGIVIAGAYADKVRRTLFAQLKEVMKSNKDFTREVARASGELNRILYHILVETIRVEKGDAVRVRIKYSVDSSSNRIVFDYNTLSLEVFRRVKDEEVSSIIKKVLDEKLEEVKKQYATLPSREEAEKILKGEVVEPEKPTALEVQEDVLKNVKSLDLLGETITGGYLFKIKGHEDQSIGMLTLEPSDRGVLIDALILSNGKGYRYLKTSEMSKEVLAENPDLILKELQGVKPAELEAKQAEEFIREKTSMAI</sequence>
<gene>
    <name evidence="1" type="ordered locus">Tagg_0069</name>
</gene>
<reference evidence="2" key="2">
    <citation type="journal article" date="2010" name="Stand. Genomic Sci.">
        <title>Complete genome sequence of Thermosphaera aggregans type strain (M11TLT).</title>
        <authorList>
            <person name="Spring S."/>
            <person name="Rachel R."/>
            <person name="Lapidus A."/>
            <person name="Davenport K."/>
            <person name="Tice H."/>
            <person name="Copeland A."/>
            <person name="Cheng J.-F."/>
            <person name="Lucas S."/>
            <person name="Chen F."/>
            <person name="Nolan M."/>
            <person name="Bruce D."/>
            <person name="Goodwin L."/>
            <person name="Pitluck S."/>
            <person name="Ivanova N."/>
            <person name="Mavromatis K."/>
            <person name="Ovchinnikova G."/>
            <person name="Pati A."/>
            <person name="Chen A."/>
            <person name="Palaniappan K."/>
            <person name="Land M."/>
            <person name="Hauser L."/>
            <person name="Chang Y.-J."/>
            <person name="Jeffries C.C."/>
            <person name="Brettin T."/>
            <person name="Detter J.C."/>
            <person name="Tapia R."/>
            <person name="Han C."/>
            <person name="Heimerl T."/>
            <person name="Weikl F."/>
            <person name="Brambilla E."/>
            <person name="Goker M."/>
            <person name="Bristow J."/>
            <person name="Eisen J.A."/>
            <person name="Markowitz V."/>
            <person name="Hugenholtz P."/>
            <person name="Kyrpides N.C."/>
            <person name="Klenk H.-P."/>
        </authorList>
    </citation>
    <scope>NUCLEOTIDE SEQUENCE [LARGE SCALE GENOMIC DNA]</scope>
    <source>
        <strain evidence="2">DSM 11486 / M11TL</strain>
    </source>
</reference>
<dbReference type="EMBL" id="CP001939">
    <property type="protein sequence ID" value="ADG90351.1"/>
    <property type="molecule type" value="Genomic_DNA"/>
</dbReference>
<evidence type="ECO:0000313" key="2">
    <source>
        <dbReference type="Proteomes" id="UP000002376"/>
    </source>
</evidence>
<organism evidence="1 2">
    <name type="scientific">Thermosphaera aggregans (strain DSM 11486 / M11TL)</name>
    <dbReference type="NCBI Taxonomy" id="633148"/>
    <lineage>
        <taxon>Archaea</taxon>
        <taxon>Thermoproteota</taxon>
        <taxon>Thermoprotei</taxon>
        <taxon>Desulfurococcales</taxon>
        <taxon>Desulfurococcaceae</taxon>
        <taxon>Thermosphaera</taxon>
    </lineage>
</organism>
<dbReference type="Pfam" id="PF10015">
    <property type="entry name" value="ThermoDBP-RP_arch"/>
    <property type="match status" value="1"/>
</dbReference>
<protein>
    <submittedName>
        <fullName evidence="1">Uncharacterized conserved protein UCP037214</fullName>
    </submittedName>
</protein>
<reference key="3">
    <citation type="submission" date="2010-02" db="EMBL/GenBank/DDBJ databases">
        <title>Complete genome sequence of Thermosphaera aggregans type strain (M11TL).</title>
        <authorList>
            <consortium name="US DOE Joint Genome Institute (JGI-PGF)"/>
            <person name="Spring S."/>
            <person name="Lapidus A."/>
            <person name="Munk C."/>
            <person name="Schroeder M."/>
            <person name="Glavina Del Rio T."/>
            <person name="Tice H."/>
            <person name="Copeland A."/>
            <person name="Cheng J.-F."/>
            <person name="Lucas S."/>
            <person name="Chen F."/>
            <person name="Nolan M."/>
            <person name="Bruce D."/>
            <person name="Goodwin L."/>
            <person name="Pitluck S."/>
            <person name="Ivanova N."/>
            <person name="Mavromatis K."/>
            <person name="Ovchinnikova G."/>
            <person name="Pati A."/>
            <person name="Chen A."/>
            <person name="Palaniappan K."/>
            <person name="Land M."/>
            <person name="Hauser L."/>
            <person name="Chang Y.-J."/>
            <person name="Jeffries C.C."/>
            <person name="Brettin T."/>
            <person name="Detter J.C."/>
            <person name="Tapia R."/>
            <person name="Han C."/>
            <person name="Chain P."/>
            <person name="Heimerl T."/>
            <person name="Weik F."/>
            <person name="Goker M."/>
            <person name="Rachel R."/>
            <person name="Bristow J."/>
            <person name="Eisen J.A."/>
            <person name="Markowitz V."/>
            <person name="Hugenholtz P."/>
            <person name="Kyrpides N.C."/>
            <person name="Klenk H.-P."/>
        </authorList>
    </citation>
    <scope>NUCLEOTIDE SEQUENCE</scope>
    <source>
        <strain>DSM 11486</strain>
    </source>
</reference>
<name>D5TZQ1_THEAM</name>
<evidence type="ECO:0000313" key="1">
    <source>
        <dbReference type="EMBL" id="ADG90351.1"/>
    </source>
</evidence>
<dbReference type="STRING" id="633148.Tagg_0069"/>
<proteinExistence type="predicted"/>
<keyword evidence="2" id="KW-1185">Reference proteome</keyword>
<dbReference type="eggNOG" id="arCOG03772">
    <property type="taxonomic scope" value="Archaea"/>
</dbReference>
<dbReference type="InterPro" id="IPR017140">
    <property type="entry name" value="ThermoDBP-RPs_arc"/>
</dbReference>
<dbReference type="Proteomes" id="UP000002376">
    <property type="component" value="Chromosome"/>
</dbReference>
<dbReference type="AlphaFoldDB" id="D5TZQ1"/>
<reference evidence="1 2" key="1">
    <citation type="journal article" date="2010" name="Stand. Genomic Sci.">
        <title>Complete genome sequence of Thermosphaera aggregans type strain (M11TL).</title>
        <authorList>
            <person name="Spring S."/>
            <person name="Rachel R."/>
            <person name="Lapidus A."/>
            <person name="Davenport K."/>
            <person name="Tice H."/>
            <person name="Copeland A."/>
            <person name="Cheng J.F."/>
            <person name="Lucas S."/>
            <person name="Chen F."/>
            <person name="Nolan M."/>
            <person name="Bruce D."/>
            <person name="Goodwin L."/>
            <person name="Pitluck S."/>
            <person name="Ivanova N."/>
            <person name="Mavromatis K."/>
            <person name="Ovchinnikova G."/>
            <person name="Pati A."/>
            <person name="Chen A."/>
            <person name="Palaniappan K."/>
            <person name="Land M."/>
            <person name="Hauser L."/>
            <person name="Chang Y.J."/>
            <person name="Jeffries C.C."/>
            <person name="Brettin T."/>
            <person name="Detter J.C."/>
            <person name="Tapia R."/>
            <person name="Han C."/>
            <person name="Heimerl T."/>
            <person name="Weikl F."/>
            <person name="Brambilla E."/>
            <person name="Goker M."/>
            <person name="Bristow J."/>
            <person name="Eisen J.A."/>
            <person name="Markowitz V."/>
            <person name="Hugenholtz P."/>
            <person name="Kyrpides N.C."/>
            <person name="Klenk H.P."/>
        </authorList>
    </citation>
    <scope>NUCLEOTIDE SEQUENCE [LARGE SCALE GENOMIC DNA]</scope>
    <source>
        <strain evidence="2">DSM 11486 / M11TL</strain>
    </source>
</reference>
<accession>D5TZQ1</accession>
<dbReference type="KEGG" id="tag:Tagg_0069"/>